<dbReference type="RefSeq" id="WP_336541399.1">
    <property type="nucleotide sequence ID" value="NZ_JBBAYL010000017.1"/>
</dbReference>
<evidence type="ECO:0000259" key="3">
    <source>
        <dbReference type="Pfam" id="PF00582"/>
    </source>
</evidence>
<dbReference type="PRINTS" id="PR01438">
    <property type="entry name" value="UNVRSLSTRESS"/>
</dbReference>
<dbReference type="CDD" id="cd00293">
    <property type="entry name" value="USP-like"/>
    <property type="match status" value="1"/>
</dbReference>
<evidence type="ECO:0000256" key="2">
    <source>
        <dbReference type="SAM" id="MobiDB-lite"/>
    </source>
</evidence>
<proteinExistence type="inferred from homology"/>
<dbReference type="Proteomes" id="UP001365781">
    <property type="component" value="Unassembled WGS sequence"/>
</dbReference>
<evidence type="ECO:0000313" key="5">
    <source>
        <dbReference type="EMBL" id="MEI5610969.1"/>
    </source>
</evidence>
<evidence type="ECO:0000313" key="4">
    <source>
        <dbReference type="EMBL" id="MEI5610871.1"/>
    </source>
</evidence>
<comment type="caution">
    <text evidence="4">The sequence shown here is derived from an EMBL/GenBank/DDBJ whole genome shotgun (WGS) entry which is preliminary data.</text>
</comment>
<keyword evidence="6" id="KW-1185">Reference proteome</keyword>
<dbReference type="InterPro" id="IPR006016">
    <property type="entry name" value="UspA"/>
</dbReference>
<evidence type="ECO:0000313" key="6">
    <source>
        <dbReference type="Proteomes" id="UP001365781"/>
    </source>
</evidence>
<name>A0ABU8GER7_9ACTN</name>
<dbReference type="Gene3D" id="3.40.50.620">
    <property type="entry name" value="HUPs"/>
    <property type="match status" value="1"/>
</dbReference>
<feature type="domain" description="UspA" evidence="3">
    <location>
        <begin position="9"/>
        <end position="147"/>
    </location>
</feature>
<dbReference type="PANTHER" id="PTHR46553">
    <property type="entry name" value="ADENINE NUCLEOTIDE ALPHA HYDROLASES-LIKE SUPERFAMILY PROTEIN"/>
    <property type="match status" value="1"/>
</dbReference>
<comment type="similarity">
    <text evidence="1">Belongs to the universal stress protein A family.</text>
</comment>
<organism evidence="4 6">
    <name type="scientific">Streptomyces brasiliscabiei</name>
    <dbReference type="NCBI Taxonomy" id="2736302"/>
    <lineage>
        <taxon>Bacteria</taxon>
        <taxon>Bacillati</taxon>
        <taxon>Actinomycetota</taxon>
        <taxon>Actinomycetes</taxon>
        <taxon>Kitasatosporales</taxon>
        <taxon>Streptomycetaceae</taxon>
        <taxon>Streptomyces</taxon>
    </lineage>
</organism>
<dbReference type="EMBL" id="JBBAYM010000010">
    <property type="protein sequence ID" value="MEI5610871.1"/>
    <property type="molecule type" value="Genomic_DNA"/>
</dbReference>
<sequence length="174" mass="18231">MPEPTAKNRIVVGVDGSEASVAALRWAARQSHAEHADVVAVHAWEPAGVALAPYAPASARPDAAEERRRAARLLAGTLREALGPRMDGAVRAVVAEGPPARVLLRYARDAQLLALGHTDHQQAGLPAIGAVARDCLRHARVPVVTVPVPERHASPPRPSDAPPLAGRATRSGRA</sequence>
<dbReference type="PANTHER" id="PTHR46553:SF3">
    <property type="entry name" value="ADENINE NUCLEOTIDE ALPHA HYDROLASES-LIKE SUPERFAMILY PROTEIN"/>
    <property type="match status" value="1"/>
</dbReference>
<dbReference type="InterPro" id="IPR014729">
    <property type="entry name" value="Rossmann-like_a/b/a_fold"/>
</dbReference>
<gene>
    <name evidence="4" type="ORF">WB403_17035</name>
    <name evidence="5" type="ORF">WB403_17540</name>
</gene>
<dbReference type="Pfam" id="PF00582">
    <property type="entry name" value="Usp"/>
    <property type="match status" value="1"/>
</dbReference>
<dbReference type="EMBL" id="JBBAYM010000010">
    <property type="protein sequence ID" value="MEI5610969.1"/>
    <property type="molecule type" value="Genomic_DNA"/>
</dbReference>
<accession>A0ABU8GER7</accession>
<dbReference type="InterPro" id="IPR006015">
    <property type="entry name" value="Universal_stress_UspA"/>
</dbReference>
<evidence type="ECO:0000256" key="1">
    <source>
        <dbReference type="ARBA" id="ARBA00008791"/>
    </source>
</evidence>
<dbReference type="SUPFAM" id="SSF52402">
    <property type="entry name" value="Adenine nucleotide alpha hydrolases-like"/>
    <property type="match status" value="1"/>
</dbReference>
<reference evidence="4 6" key="1">
    <citation type="submission" date="2024-03" db="EMBL/GenBank/DDBJ databases">
        <title>First Report of Pectobacterium brasiliscabiei causing potato scab in china.</title>
        <authorList>
            <person name="Handique U."/>
        </authorList>
    </citation>
    <scope>NUCLEOTIDE SEQUENCE [LARGE SCALE GENOMIC DNA]</scope>
    <source>
        <strain evidence="4 6">ZRIMU1503</strain>
    </source>
</reference>
<protein>
    <submittedName>
        <fullName evidence="4">Universal stress protein</fullName>
    </submittedName>
</protein>
<feature type="region of interest" description="Disordered" evidence="2">
    <location>
        <begin position="148"/>
        <end position="174"/>
    </location>
</feature>